<gene>
    <name evidence="6" type="ORF">FW778_08825</name>
</gene>
<evidence type="ECO:0000313" key="6">
    <source>
        <dbReference type="EMBL" id="KAA9042104.1"/>
    </source>
</evidence>
<keyword evidence="2 4" id="KW-0479">Metal-binding</keyword>
<dbReference type="GO" id="GO:0009055">
    <property type="term" value="F:electron transfer activity"/>
    <property type="evidence" value="ECO:0007669"/>
    <property type="project" value="InterPro"/>
</dbReference>
<organism evidence="6 7">
    <name type="scientific">Ginsengibacter hankyongi</name>
    <dbReference type="NCBI Taxonomy" id="2607284"/>
    <lineage>
        <taxon>Bacteria</taxon>
        <taxon>Pseudomonadati</taxon>
        <taxon>Bacteroidota</taxon>
        <taxon>Chitinophagia</taxon>
        <taxon>Chitinophagales</taxon>
        <taxon>Chitinophagaceae</taxon>
        <taxon>Ginsengibacter</taxon>
    </lineage>
</organism>
<feature type="domain" description="Cytochrome c" evidence="5">
    <location>
        <begin position="68"/>
        <end position="154"/>
    </location>
</feature>
<accession>A0A5J5IQ16</accession>
<reference evidence="6 7" key="1">
    <citation type="submission" date="2019-09" db="EMBL/GenBank/DDBJ databases">
        <title>Draft genome sequence of Ginsengibacter sp. BR5-29.</title>
        <authorList>
            <person name="Im W.-T."/>
        </authorList>
    </citation>
    <scope>NUCLEOTIDE SEQUENCE [LARGE SCALE GENOMIC DNA]</scope>
    <source>
        <strain evidence="6 7">BR5-29</strain>
    </source>
</reference>
<dbReference type="EMBL" id="VYQF01000001">
    <property type="protein sequence ID" value="KAA9042104.1"/>
    <property type="molecule type" value="Genomic_DNA"/>
</dbReference>
<dbReference type="GO" id="GO:0020037">
    <property type="term" value="F:heme binding"/>
    <property type="evidence" value="ECO:0007669"/>
    <property type="project" value="InterPro"/>
</dbReference>
<dbReference type="InterPro" id="IPR036909">
    <property type="entry name" value="Cyt_c-like_dom_sf"/>
</dbReference>
<evidence type="ECO:0000313" key="7">
    <source>
        <dbReference type="Proteomes" id="UP000326903"/>
    </source>
</evidence>
<evidence type="ECO:0000256" key="1">
    <source>
        <dbReference type="ARBA" id="ARBA00022617"/>
    </source>
</evidence>
<evidence type="ECO:0000256" key="4">
    <source>
        <dbReference type="PROSITE-ProRule" id="PRU00433"/>
    </source>
</evidence>
<comment type="caution">
    <text evidence="6">The sequence shown here is derived from an EMBL/GenBank/DDBJ whole genome shotgun (WGS) entry which is preliminary data.</text>
</comment>
<dbReference type="SUPFAM" id="SSF46626">
    <property type="entry name" value="Cytochrome c"/>
    <property type="match status" value="1"/>
</dbReference>
<dbReference type="AlphaFoldDB" id="A0A5J5IQ16"/>
<dbReference type="RefSeq" id="WP_150414233.1">
    <property type="nucleotide sequence ID" value="NZ_VYQF01000001.1"/>
</dbReference>
<name>A0A5J5IQ16_9BACT</name>
<sequence length="177" mass="19864">MKKIILTVIITLVVIAAVFTIYIYSGSYNVSQLVPHNAITKWAINITTHNSIDKRLKNIQVPPMNDSAMLVEGFSHYNEMCVSCHGGPGVDPGDLAKGLYPKPPKFYKSDDLPDTAEAFWIIKNGIKMTSMPAFGPTHQDEKIWAITDFLLNKLSRMSPAEYQLWIKKYSEKDVSAN</sequence>
<dbReference type="PROSITE" id="PS51007">
    <property type="entry name" value="CYTC"/>
    <property type="match status" value="1"/>
</dbReference>
<protein>
    <submittedName>
        <fullName evidence="6">Cytochrome c</fullName>
    </submittedName>
</protein>
<dbReference type="GO" id="GO:0046872">
    <property type="term" value="F:metal ion binding"/>
    <property type="evidence" value="ECO:0007669"/>
    <property type="project" value="UniProtKB-KW"/>
</dbReference>
<keyword evidence="7" id="KW-1185">Reference proteome</keyword>
<keyword evidence="3 4" id="KW-0408">Iron</keyword>
<dbReference type="Proteomes" id="UP000326903">
    <property type="component" value="Unassembled WGS sequence"/>
</dbReference>
<dbReference type="InterPro" id="IPR009056">
    <property type="entry name" value="Cyt_c-like_dom"/>
</dbReference>
<evidence type="ECO:0000259" key="5">
    <source>
        <dbReference type="PROSITE" id="PS51007"/>
    </source>
</evidence>
<evidence type="ECO:0000256" key="2">
    <source>
        <dbReference type="ARBA" id="ARBA00022723"/>
    </source>
</evidence>
<proteinExistence type="predicted"/>
<dbReference type="Pfam" id="PF13442">
    <property type="entry name" value="Cytochrome_CBB3"/>
    <property type="match status" value="1"/>
</dbReference>
<dbReference type="Gene3D" id="1.10.760.10">
    <property type="entry name" value="Cytochrome c-like domain"/>
    <property type="match status" value="1"/>
</dbReference>
<evidence type="ECO:0000256" key="3">
    <source>
        <dbReference type="ARBA" id="ARBA00023004"/>
    </source>
</evidence>
<keyword evidence="1 4" id="KW-0349">Heme</keyword>